<dbReference type="Proteomes" id="UP001283361">
    <property type="component" value="Unassembled WGS sequence"/>
</dbReference>
<comment type="caution">
    <text evidence="1">The sequence shown here is derived from an EMBL/GenBank/DDBJ whole genome shotgun (WGS) entry which is preliminary data.</text>
</comment>
<proteinExistence type="predicted"/>
<reference evidence="1" key="1">
    <citation type="journal article" date="2023" name="G3 (Bethesda)">
        <title>A reference genome for the long-term kleptoplast-retaining sea slug Elysia crispata morphotype clarki.</title>
        <authorList>
            <person name="Eastman K.E."/>
            <person name="Pendleton A.L."/>
            <person name="Shaikh M.A."/>
            <person name="Suttiyut T."/>
            <person name="Ogas R."/>
            <person name="Tomko P."/>
            <person name="Gavelis G."/>
            <person name="Widhalm J.R."/>
            <person name="Wisecaver J.H."/>
        </authorList>
    </citation>
    <scope>NUCLEOTIDE SEQUENCE</scope>
    <source>
        <strain evidence="1">ECLA1</strain>
    </source>
</reference>
<gene>
    <name evidence="1" type="ORF">RRG08_038776</name>
</gene>
<keyword evidence="2" id="KW-1185">Reference proteome</keyword>
<name>A0AAE0ZYN7_9GAST</name>
<dbReference type="EMBL" id="JAWDGP010003045">
    <property type="protein sequence ID" value="KAK3777980.1"/>
    <property type="molecule type" value="Genomic_DNA"/>
</dbReference>
<sequence>MKFGDSGATHCPAPSVVGSPPVGPGLLIRPGKPDLYRSYPSYLKPVRYPPPATRWAVDGRPATELEVAWSQRGYQCMRMDRAEGPKGGVIILVRNDIQAVEITKGTNGNAEIHTAFALPSRAEN</sequence>
<accession>A0AAE0ZYN7</accession>
<evidence type="ECO:0000313" key="2">
    <source>
        <dbReference type="Proteomes" id="UP001283361"/>
    </source>
</evidence>
<evidence type="ECO:0000313" key="1">
    <source>
        <dbReference type="EMBL" id="KAK3777980.1"/>
    </source>
</evidence>
<organism evidence="1 2">
    <name type="scientific">Elysia crispata</name>
    <name type="common">lettuce slug</name>
    <dbReference type="NCBI Taxonomy" id="231223"/>
    <lineage>
        <taxon>Eukaryota</taxon>
        <taxon>Metazoa</taxon>
        <taxon>Spiralia</taxon>
        <taxon>Lophotrochozoa</taxon>
        <taxon>Mollusca</taxon>
        <taxon>Gastropoda</taxon>
        <taxon>Heterobranchia</taxon>
        <taxon>Euthyneura</taxon>
        <taxon>Panpulmonata</taxon>
        <taxon>Sacoglossa</taxon>
        <taxon>Placobranchoidea</taxon>
        <taxon>Plakobranchidae</taxon>
        <taxon>Elysia</taxon>
    </lineage>
</organism>
<protein>
    <submittedName>
        <fullName evidence="1">Uncharacterized protein</fullName>
    </submittedName>
</protein>
<dbReference type="AlphaFoldDB" id="A0AAE0ZYN7"/>